<accession>A0A7X5UN69</accession>
<dbReference type="RefSeq" id="WP_279590175.1">
    <property type="nucleotide sequence ID" value="NZ_JAAOYM010000001.1"/>
</dbReference>
<name>A0A7X5UN69_9PSEU</name>
<protein>
    <submittedName>
        <fullName evidence="1">Uncharacterized protein</fullName>
    </submittedName>
</protein>
<evidence type="ECO:0000313" key="2">
    <source>
        <dbReference type="Proteomes" id="UP000545493"/>
    </source>
</evidence>
<evidence type="ECO:0000313" key="1">
    <source>
        <dbReference type="EMBL" id="NIJ11105.1"/>
    </source>
</evidence>
<reference evidence="1 2" key="1">
    <citation type="submission" date="2020-03" db="EMBL/GenBank/DDBJ databases">
        <title>Sequencing the genomes of 1000 actinobacteria strains.</title>
        <authorList>
            <person name="Klenk H.-P."/>
        </authorList>
    </citation>
    <scope>NUCLEOTIDE SEQUENCE [LARGE SCALE GENOMIC DNA]</scope>
    <source>
        <strain evidence="1 2">DSM 45685</strain>
    </source>
</reference>
<gene>
    <name evidence="1" type="ORF">FHU38_001449</name>
</gene>
<dbReference type="AlphaFoldDB" id="A0A7X5UN69"/>
<dbReference type="Proteomes" id="UP000545493">
    <property type="component" value="Unassembled WGS sequence"/>
</dbReference>
<sequence>MRHLNEAFAAWLTIDTIGPSFGYEVLLAEIAESNQLARPGPG</sequence>
<keyword evidence="2" id="KW-1185">Reference proteome</keyword>
<dbReference type="EMBL" id="JAAOYM010000001">
    <property type="protein sequence ID" value="NIJ11105.1"/>
    <property type="molecule type" value="Genomic_DNA"/>
</dbReference>
<comment type="caution">
    <text evidence="1">The sequence shown here is derived from an EMBL/GenBank/DDBJ whole genome shotgun (WGS) entry which is preliminary data.</text>
</comment>
<proteinExistence type="predicted"/>
<organism evidence="1 2">
    <name type="scientific">Saccharomonospora amisosensis</name>
    <dbReference type="NCBI Taxonomy" id="1128677"/>
    <lineage>
        <taxon>Bacteria</taxon>
        <taxon>Bacillati</taxon>
        <taxon>Actinomycetota</taxon>
        <taxon>Actinomycetes</taxon>
        <taxon>Pseudonocardiales</taxon>
        <taxon>Pseudonocardiaceae</taxon>
        <taxon>Saccharomonospora</taxon>
    </lineage>
</organism>